<evidence type="ECO:0000259" key="6">
    <source>
        <dbReference type="PROSITE" id="PS50103"/>
    </source>
</evidence>
<reference evidence="7" key="1">
    <citation type="submission" date="2014-08" db="EMBL/GenBank/DDBJ databases">
        <authorList>
            <person name="Sharma Rahul"/>
            <person name="Thines Marco"/>
        </authorList>
    </citation>
    <scope>NUCLEOTIDE SEQUENCE</scope>
</reference>
<keyword evidence="3 4" id="KW-0862">Zinc</keyword>
<feature type="region of interest" description="Disordered" evidence="5">
    <location>
        <begin position="443"/>
        <end position="480"/>
    </location>
</feature>
<organism evidence="7">
    <name type="scientific">Phaffia rhodozyma</name>
    <name type="common">Yeast</name>
    <name type="synonym">Xanthophyllomyces dendrorhous</name>
    <dbReference type="NCBI Taxonomy" id="264483"/>
    <lineage>
        <taxon>Eukaryota</taxon>
        <taxon>Fungi</taxon>
        <taxon>Dikarya</taxon>
        <taxon>Basidiomycota</taxon>
        <taxon>Agaricomycotina</taxon>
        <taxon>Tremellomycetes</taxon>
        <taxon>Cystofilobasidiales</taxon>
        <taxon>Mrakiaceae</taxon>
        <taxon>Phaffia</taxon>
    </lineage>
</organism>
<protein>
    <submittedName>
        <fullName evidence="7">Zinc finger, CCCH-type</fullName>
    </submittedName>
</protein>
<name>A0A0F7SJ61_PHARH</name>
<proteinExistence type="predicted"/>
<dbReference type="GO" id="GO:0005634">
    <property type="term" value="C:nucleus"/>
    <property type="evidence" value="ECO:0007669"/>
    <property type="project" value="TreeGrafter"/>
</dbReference>
<dbReference type="AlphaFoldDB" id="A0A0F7SJ61"/>
<dbReference type="GO" id="GO:0003723">
    <property type="term" value="F:RNA binding"/>
    <property type="evidence" value="ECO:0007669"/>
    <property type="project" value="InterPro"/>
</dbReference>
<feature type="compositionally biased region" description="Low complexity" evidence="5">
    <location>
        <begin position="366"/>
        <end position="376"/>
    </location>
</feature>
<feature type="compositionally biased region" description="Pro residues" evidence="5">
    <location>
        <begin position="461"/>
        <end position="473"/>
    </location>
</feature>
<dbReference type="InterPro" id="IPR036855">
    <property type="entry name" value="Znf_CCCH_sf"/>
</dbReference>
<dbReference type="EMBL" id="LN483167">
    <property type="protein sequence ID" value="CDZ97037.1"/>
    <property type="molecule type" value="Genomic_DNA"/>
</dbReference>
<feature type="compositionally biased region" description="Polar residues" evidence="5">
    <location>
        <begin position="127"/>
        <end position="143"/>
    </location>
</feature>
<feature type="compositionally biased region" description="Basic and acidic residues" evidence="5">
    <location>
        <begin position="168"/>
        <end position="188"/>
    </location>
</feature>
<dbReference type="Gene3D" id="4.10.1000.10">
    <property type="entry name" value="Zinc finger, CCCH-type"/>
    <property type="match status" value="1"/>
</dbReference>
<evidence type="ECO:0000256" key="5">
    <source>
        <dbReference type="SAM" id="MobiDB-lite"/>
    </source>
</evidence>
<dbReference type="PANTHER" id="PTHR13309:SF0">
    <property type="entry name" value="FMR1-INTERACTING PROTEIN NUFIP1"/>
    <property type="match status" value="1"/>
</dbReference>
<evidence type="ECO:0000256" key="2">
    <source>
        <dbReference type="ARBA" id="ARBA00022771"/>
    </source>
</evidence>
<feature type="zinc finger region" description="C3H1-type" evidence="4">
    <location>
        <begin position="415"/>
        <end position="443"/>
    </location>
</feature>
<feature type="compositionally biased region" description="Low complexity" evidence="5">
    <location>
        <begin position="13"/>
        <end position="62"/>
    </location>
</feature>
<feature type="compositionally biased region" description="Basic and acidic residues" evidence="5">
    <location>
        <begin position="343"/>
        <end position="358"/>
    </location>
</feature>
<evidence type="ECO:0000256" key="4">
    <source>
        <dbReference type="PROSITE-ProRule" id="PRU00723"/>
    </source>
</evidence>
<feature type="region of interest" description="Disordered" evidence="5">
    <location>
        <begin position="272"/>
        <end position="417"/>
    </location>
</feature>
<dbReference type="Pfam" id="PF10453">
    <property type="entry name" value="NUFIP1"/>
    <property type="match status" value="1"/>
</dbReference>
<evidence type="ECO:0000256" key="3">
    <source>
        <dbReference type="ARBA" id="ARBA00022833"/>
    </source>
</evidence>
<dbReference type="PANTHER" id="PTHR13309">
    <property type="entry name" value="NUCLEAR FRAGILE X MENTAL RETARDATION PROTEIN INTERACTING PROTEIN 1"/>
    <property type="match status" value="1"/>
</dbReference>
<evidence type="ECO:0000256" key="1">
    <source>
        <dbReference type="ARBA" id="ARBA00022723"/>
    </source>
</evidence>
<dbReference type="InterPro" id="IPR039136">
    <property type="entry name" value="NUFIP1-like"/>
</dbReference>
<feature type="compositionally biased region" description="Acidic residues" evidence="5">
    <location>
        <begin position="377"/>
        <end position="396"/>
    </location>
</feature>
<sequence>MHHSLPQRPSGQPAPDSSAAAPPPRLRSNLPSNLPSNPTLLQHQSQPQPQPQSSSSYPHQLPNLPAYPAPITGPIYSPSGFNLASLAASNALQALSNPNPNVWAGSYPSMNNAYSGHPLQPFGYPSNPYQQTPQGYTLSTHFTSQPVSSPSAPSSSSFTPKSSSSISDHPHPTAGRSEKKAKQPKLDHQALNPAQRMRNCQLSSCHFTGLEKDVEIHEMDRHLIYPVGWKEKMERKKAKSNGGPPVPIPGTTMVLQTPEQIEAWIAERKRKWPTQARVQEKEKMHEEAVSRGELPFRSASARGRGRGGVTRGRGNTRNQLSSSRPQGKKPSENRPAKPGSKGRGVDLEAYEKAKKEGLLDDDFDSDPLSSSSSSSSSEDEDSSSEEDESSSDEDGPPEGSSSKLPTAEGEGKEGARAKPVCSYFRTKKGCKMGNACRFAHQNEQEDPDCISNPNALRPTQQPRPTPTPNPRIQPRPSTRPSLLHSLLETDIQHTTSDLSQVIHFLCTNDFLRGVERHVGEREERLRSGIGAIEHDEEENSDNEKAME</sequence>
<accession>A0A0F7SJ61</accession>
<feature type="domain" description="C3H1-type" evidence="6">
    <location>
        <begin position="415"/>
        <end position="443"/>
    </location>
</feature>
<feature type="region of interest" description="Disordered" evidence="5">
    <location>
        <begin position="121"/>
        <end position="197"/>
    </location>
</feature>
<feature type="region of interest" description="Disordered" evidence="5">
    <location>
        <begin position="1"/>
        <end position="72"/>
    </location>
</feature>
<dbReference type="InterPro" id="IPR000571">
    <property type="entry name" value="Znf_CCCH"/>
</dbReference>
<feature type="compositionally biased region" description="Low complexity" evidence="5">
    <location>
        <begin position="144"/>
        <end position="167"/>
    </location>
</feature>
<feature type="compositionally biased region" description="Basic and acidic residues" evidence="5">
    <location>
        <begin position="278"/>
        <end position="290"/>
    </location>
</feature>
<dbReference type="GO" id="GO:0000492">
    <property type="term" value="P:box C/D snoRNP assembly"/>
    <property type="evidence" value="ECO:0007669"/>
    <property type="project" value="TreeGrafter"/>
</dbReference>
<dbReference type="GO" id="GO:0008270">
    <property type="term" value="F:zinc ion binding"/>
    <property type="evidence" value="ECO:0007669"/>
    <property type="project" value="UniProtKB-KW"/>
</dbReference>
<dbReference type="PROSITE" id="PS50103">
    <property type="entry name" value="ZF_C3H1"/>
    <property type="match status" value="1"/>
</dbReference>
<evidence type="ECO:0000313" key="7">
    <source>
        <dbReference type="EMBL" id="CDZ97037.1"/>
    </source>
</evidence>
<dbReference type="InterPro" id="IPR019496">
    <property type="entry name" value="NUFIP1_cons_dom"/>
</dbReference>
<dbReference type="SUPFAM" id="SSF90229">
    <property type="entry name" value="CCCH zinc finger"/>
    <property type="match status" value="1"/>
</dbReference>
<keyword evidence="2 4" id="KW-0863">Zinc-finger</keyword>
<keyword evidence="1 4" id="KW-0479">Metal-binding</keyword>